<comment type="caution">
    <text evidence="4">The sequence shown here is derived from an EMBL/GenBank/DDBJ whole genome shotgun (WGS) entry which is preliminary data.</text>
</comment>
<evidence type="ECO:0000313" key="5">
    <source>
        <dbReference type="Proteomes" id="UP000499080"/>
    </source>
</evidence>
<dbReference type="EMBL" id="BGPR01172638">
    <property type="protein sequence ID" value="GBM36245.1"/>
    <property type="molecule type" value="Genomic_DNA"/>
</dbReference>
<gene>
    <name evidence="4" type="ORF">AVEN_160875_1</name>
    <name evidence="1" type="ORF">AVEN_196548_1</name>
    <name evidence="2" type="ORF">AVEN_251812_1</name>
    <name evidence="3" type="ORF">AVEN_57713_1</name>
</gene>
<organism evidence="4 5">
    <name type="scientific">Araneus ventricosus</name>
    <name type="common">Orbweaver spider</name>
    <name type="synonym">Epeira ventricosa</name>
    <dbReference type="NCBI Taxonomy" id="182803"/>
    <lineage>
        <taxon>Eukaryota</taxon>
        <taxon>Metazoa</taxon>
        <taxon>Ecdysozoa</taxon>
        <taxon>Arthropoda</taxon>
        <taxon>Chelicerata</taxon>
        <taxon>Arachnida</taxon>
        <taxon>Araneae</taxon>
        <taxon>Araneomorphae</taxon>
        <taxon>Entelegynae</taxon>
        <taxon>Araneoidea</taxon>
        <taxon>Araneidae</taxon>
        <taxon>Araneus</taxon>
    </lineage>
</organism>
<sequence>MSFMLYLEWIVTNYQLNSIILDDTRLVSESIEKLSDQLIKHISDSFSTDNYPDTFGRYSLEILNRIAVTLIVLKAANLILCVTFAYQNSEDIGIMLDSLLSGAALQVYTLCTREVTLSHHSRRFIILTFFDFDG</sequence>
<protein>
    <submittedName>
        <fullName evidence="4">Uncharacterized protein</fullName>
    </submittedName>
</protein>
<dbReference type="Proteomes" id="UP000499080">
    <property type="component" value="Unassembled WGS sequence"/>
</dbReference>
<evidence type="ECO:0000313" key="4">
    <source>
        <dbReference type="EMBL" id="GBM36333.1"/>
    </source>
</evidence>
<dbReference type="EMBL" id="BGPR01172662">
    <property type="protein sequence ID" value="GBM36333.1"/>
    <property type="molecule type" value="Genomic_DNA"/>
</dbReference>
<accession>A0A4Y2F4H6</accession>
<dbReference type="AlphaFoldDB" id="A0A4Y2F4H6"/>
<proteinExistence type="predicted"/>
<evidence type="ECO:0000313" key="1">
    <source>
        <dbReference type="EMBL" id="GBM36245.1"/>
    </source>
</evidence>
<evidence type="ECO:0000313" key="3">
    <source>
        <dbReference type="EMBL" id="GBM36278.1"/>
    </source>
</evidence>
<evidence type="ECO:0000313" key="2">
    <source>
        <dbReference type="EMBL" id="GBM36264.1"/>
    </source>
</evidence>
<name>A0A4Y2F4H6_ARAVE</name>
<dbReference type="EMBL" id="BGPR01172643">
    <property type="protein sequence ID" value="GBM36264.1"/>
    <property type="molecule type" value="Genomic_DNA"/>
</dbReference>
<reference evidence="4 5" key="1">
    <citation type="journal article" date="2019" name="Sci. Rep.">
        <title>Orb-weaving spider Araneus ventricosus genome elucidates the spidroin gene catalogue.</title>
        <authorList>
            <person name="Kono N."/>
            <person name="Nakamura H."/>
            <person name="Ohtoshi R."/>
            <person name="Moran D.A.P."/>
            <person name="Shinohara A."/>
            <person name="Yoshida Y."/>
            <person name="Fujiwara M."/>
            <person name="Mori M."/>
            <person name="Tomita M."/>
            <person name="Arakawa K."/>
        </authorList>
    </citation>
    <scope>NUCLEOTIDE SEQUENCE [LARGE SCALE GENOMIC DNA]</scope>
</reference>
<dbReference type="EMBL" id="BGPR01172646">
    <property type="protein sequence ID" value="GBM36278.1"/>
    <property type="molecule type" value="Genomic_DNA"/>
</dbReference>
<keyword evidence="5" id="KW-1185">Reference proteome</keyword>